<dbReference type="AlphaFoldDB" id="A0A7R8WJY9"/>
<feature type="region of interest" description="Disordered" evidence="2">
    <location>
        <begin position="1"/>
        <end position="32"/>
    </location>
</feature>
<evidence type="ECO:0000313" key="3">
    <source>
        <dbReference type="EMBL" id="CAD7232357.1"/>
    </source>
</evidence>
<protein>
    <submittedName>
        <fullName evidence="3">Uncharacterized protein</fullName>
    </submittedName>
</protein>
<dbReference type="OrthoDB" id="4158657at2759"/>
<organism evidence="3">
    <name type="scientific">Cyprideis torosa</name>
    <dbReference type="NCBI Taxonomy" id="163714"/>
    <lineage>
        <taxon>Eukaryota</taxon>
        <taxon>Metazoa</taxon>
        <taxon>Ecdysozoa</taxon>
        <taxon>Arthropoda</taxon>
        <taxon>Crustacea</taxon>
        <taxon>Oligostraca</taxon>
        <taxon>Ostracoda</taxon>
        <taxon>Podocopa</taxon>
        <taxon>Podocopida</taxon>
        <taxon>Cytherocopina</taxon>
        <taxon>Cytheroidea</taxon>
        <taxon>Cytherideidae</taxon>
        <taxon>Cyprideis</taxon>
    </lineage>
</organism>
<accession>A0A7R8WJY9</accession>
<dbReference type="EMBL" id="OB664569">
    <property type="protein sequence ID" value="CAD7232357.1"/>
    <property type="molecule type" value="Genomic_DNA"/>
</dbReference>
<evidence type="ECO:0000256" key="2">
    <source>
        <dbReference type="SAM" id="MobiDB-lite"/>
    </source>
</evidence>
<feature type="compositionally biased region" description="Basic and acidic residues" evidence="2">
    <location>
        <begin position="10"/>
        <end position="32"/>
    </location>
</feature>
<evidence type="ECO:0000256" key="1">
    <source>
        <dbReference type="SAM" id="Coils"/>
    </source>
</evidence>
<name>A0A7R8WJY9_9CRUS</name>
<reference evidence="3" key="1">
    <citation type="submission" date="2020-11" db="EMBL/GenBank/DDBJ databases">
        <authorList>
            <person name="Tran Van P."/>
        </authorList>
    </citation>
    <scope>NUCLEOTIDE SEQUENCE</scope>
</reference>
<sequence length="207" mass="23859">MLTSSYNQDAKSRMEQELTRERPTAAEKQREIVKLKKVNQDLTAATKKLEMKVKTLEKRAGVTPVARPNVTSIYREREADVQRQLEYRDHEILKLKDRLKDLCHRLKEAGYERGNGHPSEHCREQREVEAMLKLATRERMQLERQLAIATEKREGRLLGSEAGREIAWIRSGKGDCLDQKREGRLLGSEAGREIAWIRSGKAEVPVS</sequence>
<gene>
    <name evidence="3" type="ORF">CTOB1V02_LOCUS10193</name>
</gene>
<keyword evidence="1" id="KW-0175">Coiled coil</keyword>
<proteinExistence type="predicted"/>
<feature type="coiled-coil region" evidence="1">
    <location>
        <begin position="125"/>
        <end position="152"/>
    </location>
</feature>